<accession>A0ABV6RBL9</accession>
<feature type="transmembrane region" description="Helical" evidence="6">
    <location>
        <begin position="138"/>
        <end position="162"/>
    </location>
</feature>
<evidence type="ECO:0000256" key="5">
    <source>
        <dbReference type="ARBA" id="ARBA00023136"/>
    </source>
</evidence>
<evidence type="ECO:0000256" key="1">
    <source>
        <dbReference type="ARBA" id="ARBA00004141"/>
    </source>
</evidence>
<comment type="similarity">
    <text evidence="2">Belongs to the TspO/BZRP family.</text>
</comment>
<dbReference type="Gene3D" id="1.20.1260.100">
    <property type="entry name" value="TspO/MBR protein"/>
    <property type="match status" value="1"/>
</dbReference>
<keyword evidence="3 6" id="KW-0812">Transmembrane</keyword>
<keyword evidence="8" id="KW-1185">Reference proteome</keyword>
<evidence type="ECO:0000256" key="2">
    <source>
        <dbReference type="ARBA" id="ARBA00007524"/>
    </source>
</evidence>
<dbReference type="Proteomes" id="UP001589793">
    <property type="component" value="Unassembled WGS sequence"/>
</dbReference>
<dbReference type="InterPro" id="IPR004307">
    <property type="entry name" value="TspO_MBR"/>
</dbReference>
<feature type="transmembrane region" description="Helical" evidence="6">
    <location>
        <begin position="109"/>
        <end position="131"/>
    </location>
</feature>
<dbReference type="PIRSF" id="PIRSF005859">
    <property type="entry name" value="PBR"/>
    <property type="match status" value="1"/>
</dbReference>
<organism evidence="7 8">
    <name type="scientific">Brachybacterium hainanense</name>
    <dbReference type="NCBI Taxonomy" id="1541174"/>
    <lineage>
        <taxon>Bacteria</taxon>
        <taxon>Bacillati</taxon>
        <taxon>Actinomycetota</taxon>
        <taxon>Actinomycetes</taxon>
        <taxon>Micrococcales</taxon>
        <taxon>Dermabacteraceae</taxon>
        <taxon>Brachybacterium</taxon>
    </lineage>
</organism>
<evidence type="ECO:0000313" key="8">
    <source>
        <dbReference type="Proteomes" id="UP001589793"/>
    </source>
</evidence>
<keyword evidence="5 6" id="KW-0472">Membrane</keyword>
<dbReference type="PANTHER" id="PTHR10057:SF0">
    <property type="entry name" value="TRANSLOCATOR PROTEIN"/>
    <property type="match status" value="1"/>
</dbReference>
<feature type="transmembrane region" description="Helical" evidence="6">
    <location>
        <begin position="56"/>
        <end position="78"/>
    </location>
</feature>
<name>A0ABV6RBL9_9MICO</name>
<gene>
    <name evidence="7" type="ORF">ACFFF6_10540</name>
</gene>
<proteinExistence type="inferred from homology"/>
<comment type="caution">
    <text evidence="7">The sequence shown here is derived from an EMBL/GenBank/DDBJ whole genome shotgun (WGS) entry which is preliminary data.</text>
</comment>
<evidence type="ECO:0000313" key="7">
    <source>
        <dbReference type="EMBL" id="MFC0674390.1"/>
    </source>
</evidence>
<protein>
    <submittedName>
        <fullName evidence="7">TspO/MBR family protein</fullName>
    </submittedName>
</protein>
<reference evidence="7 8" key="1">
    <citation type="submission" date="2024-09" db="EMBL/GenBank/DDBJ databases">
        <authorList>
            <person name="Sun Q."/>
            <person name="Mori K."/>
        </authorList>
    </citation>
    <scope>NUCLEOTIDE SEQUENCE [LARGE SCALE GENOMIC DNA]</scope>
    <source>
        <strain evidence="7 8">CICC 10874</strain>
    </source>
</reference>
<evidence type="ECO:0000256" key="6">
    <source>
        <dbReference type="SAM" id="Phobius"/>
    </source>
</evidence>
<evidence type="ECO:0000256" key="3">
    <source>
        <dbReference type="ARBA" id="ARBA00022692"/>
    </source>
</evidence>
<dbReference type="PANTHER" id="PTHR10057">
    <property type="entry name" value="PERIPHERAL-TYPE BENZODIAZEPINE RECEPTOR"/>
    <property type="match status" value="1"/>
</dbReference>
<dbReference type="EMBL" id="JBHLSV010000011">
    <property type="protein sequence ID" value="MFC0674390.1"/>
    <property type="molecule type" value="Genomic_DNA"/>
</dbReference>
<sequence length="163" mass="17496">MTPRADDAPPRAERPLLSLVVFLAATALAAVVGGVAASGAQETYAALALPPFAPPAWLFGPAWSVLYVLIALAGWLVWRRAGWGLPIALWILQLVLNAAWTPLFFGGGLYGWALAEILVLWLVVLLCVWVFRAWRPVAALLLLPYAAWVAYAAALNLGIVVLN</sequence>
<dbReference type="InterPro" id="IPR038330">
    <property type="entry name" value="TspO/MBR-related_sf"/>
</dbReference>
<keyword evidence="4 6" id="KW-1133">Transmembrane helix</keyword>
<evidence type="ECO:0000256" key="4">
    <source>
        <dbReference type="ARBA" id="ARBA00022989"/>
    </source>
</evidence>
<comment type="subcellular location">
    <subcellularLocation>
        <location evidence="1">Membrane</location>
        <topology evidence="1">Multi-pass membrane protein</topology>
    </subcellularLocation>
</comment>
<feature type="transmembrane region" description="Helical" evidence="6">
    <location>
        <begin position="85"/>
        <end position="103"/>
    </location>
</feature>
<dbReference type="Pfam" id="PF03073">
    <property type="entry name" value="TspO_MBR"/>
    <property type="match status" value="1"/>
</dbReference>
<dbReference type="CDD" id="cd15904">
    <property type="entry name" value="TSPO_MBR"/>
    <property type="match status" value="1"/>
</dbReference>
<dbReference type="RefSeq" id="WP_376980439.1">
    <property type="nucleotide sequence ID" value="NZ_JBHLSV010000011.1"/>
</dbReference>